<dbReference type="AlphaFoldDB" id="A0A224Y8Y1"/>
<dbReference type="EMBL" id="GFPF01002119">
    <property type="protein sequence ID" value="MAA13265.1"/>
    <property type="molecule type" value="Transcribed_RNA"/>
</dbReference>
<name>A0A224Y8Y1_9ACAR</name>
<protein>
    <submittedName>
        <fullName evidence="2">Uncharacterized protein</fullName>
    </submittedName>
</protein>
<proteinExistence type="predicted"/>
<evidence type="ECO:0000256" key="1">
    <source>
        <dbReference type="SAM" id="MobiDB-lite"/>
    </source>
</evidence>
<accession>A0A224Y8Y1</accession>
<organism evidence="2">
    <name type="scientific">Rhipicephalus zambeziensis</name>
    <dbReference type="NCBI Taxonomy" id="60191"/>
    <lineage>
        <taxon>Eukaryota</taxon>
        <taxon>Metazoa</taxon>
        <taxon>Ecdysozoa</taxon>
        <taxon>Arthropoda</taxon>
        <taxon>Chelicerata</taxon>
        <taxon>Arachnida</taxon>
        <taxon>Acari</taxon>
        <taxon>Parasitiformes</taxon>
        <taxon>Ixodida</taxon>
        <taxon>Ixodoidea</taxon>
        <taxon>Ixodidae</taxon>
        <taxon>Rhipicephalinae</taxon>
        <taxon>Rhipicephalus</taxon>
        <taxon>Rhipicephalus</taxon>
    </lineage>
</organism>
<sequence length="123" mass="14401">MYMPMYKYIRHSIYNHTPRTYVDTFFCFFSMCARRTDCNLRNTISTRRRAYIRGSTAASRMRDAAVALWSRLCKLTRVYTNMADTSSQRGFRRENATGSSFSWGHGTTWGKEKYKHASHNRGG</sequence>
<feature type="region of interest" description="Disordered" evidence="1">
    <location>
        <begin position="89"/>
        <end position="108"/>
    </location>
</feature>
<evidence type="ECO:0000313" key="2">
    <source>
        <dbReference type="EMBL" id="MAA13265.1"/>
    </source>
</evidence>
<reference evidence="2" key="1">
    <citation type="journal article" date="2017" name="Parasit. Vectors">
        <title>Sialotranscriptomics of Rhipicephalus zambeziensis reveals intricate expression profiles of secretory proteins and suggests tight temporal transcriptional regulation during blood-feeding.</title>
        <authorList>
            <person name="de Castro M.H."/>
            <person name="de Klerk D."/>
            <person name="Pienaar R."/>
            <person name="Rees D.J.G."/>
            <person name="Mans B.J."/>
        </authorList>
    </citation>
    <scope>NUCLEOTIDE SEQUENCE</scope>
    <source>
        <tissue evidence="2">Salivary glands</tissue>
    </source>
</reference>